<dbReference type="EMBL" id="BAABME010019217">
    <property type="protein sequence ID" value="GAA0156469.1"/>
    <property type="molecule type" value="Genomic_DNA"/>
</dbReference>
<dbReference type="Pfam" id="PF25597">
    <property type="entry name" value="SH3_retrovirus"/>
    <property type="match status" value="1"/>
</dbReference>
<reference evidence="2 3" key="1">
    <citation type="submission" date="2024-01" db="EMBL/GenBank/DDBJ databases">
        <title>The complete chloroplast genome sequence of Lithospermum erythrorhizon: insights into the phylogenetic relationship among Boraginaceae species and the maternal lineages of purple gromwells.</title>
        <authorList>
            <person name="Okada T."/>
            <person name="Watanabe K."/>
        </authorList>
    </citation>
    <scope>NUCLEOTIDE SEQUENCE [LARGE SCALE GENOMIC DNA]</scope>
</reference>
<dbReference type="InterPro" id="IPR057670">
    <property type="entry name" value="SH3_retrovirus"/>
</dbReference>
<dbReference type="AlphaFoldDB" id="A0AAV3PXA3"/>
<proteinExistence type="predicted"/>
<evidence type="ECO:0000313" key="2">
    <source>
        <dbReference type="EMBL" id="GAA0156469.1"/>
    </source>
</evidence>
<evidence type="ECO:0000313" key="3">
    <source>
        <dbReference type="Proteomes" id="UP001454036"/>
    </source>
</evidence>
<keyword evidence="3" id="KW-1185">Reference proteome</keyword>
<gene>
    <name evidence="2" type="ORF">LIER_38276</name>
</gene>
<accession>A0AAV3PXA3</accession>
<evidence type="ECO:0000259" key="1">
    <source>
        <dbReference type="Pfam" id="PF25597"/>
    </source>
</evidence>
<name>A0AAV3PXA3_LITER</name>
<comment type="caution">
    <text evidence="2">The sequence shown here is derived from an EMBL/GenBank/DDBJ whole genome shotgun (WGS) entry which is preliminary data.</text>
</comment>
<dbReference type="Proteomes" id="UP001454036">
    <property type="component" value="Unassembled WGS sequence"/>
</dbReference>
<protein>
    <recommendedName>
        <fullName evidence="1">Retroviral polymerase SH3-like domain-containing protein</fullName>
    </recommendedName>
</protein>
<sequence>MFRHNKKSKGDKFASWSRRCVFVGYPNTQNGWKLDDLESEEIFLSCDVSSGQDVSGASGVLTSYLDDEEDIGEVSMVSTGPSTSAPSSTDPSISVPSSLEVAILPEHVTTSPTSVTLVEPEMSTVSMGSTLAALCTTVASLGRGLRTKHPSILLQDYVTHSVLNGVEPRNFSEAMSDPGWCEAMSQEIRALETNKTWVMEPLPLGQKAFVAGIDFYETFAPMAKMVTVRTFLVIAAAKR</sequence>
<feature type="domain" description="Retroviral polymerase SH3-like" evidence="1">
    <location>
        <begin position="2"/>
        <end position="49"/>
    </location>
</feature>
<organism evidence="2 3">
    <name type="scientific">Lithospermum erythrorhizon</name>
    <name type="common">Purple gromwell</name>
    <name type="synonym">Lithospermum officinale var. erythrorhizon</name>
    <dbReference type="NCBI Taxonomy" id="34254"/>
    <lineage>
        <taxon>Eukaryota</taxon>
        <taxon>Viridiplantae</taxon>
        <taxon>Streptophyta</taxon>
        <taxon>Embryophyta</taxon>
        <taxon>Tracheophyta</taxon>
        <taxon>Spermatophyta</taxon>
        <taxon>Magnoliopsida</taxon>
        <taxon>eudicotyledons</taxon>
        <taxon>Gunneridae</taxon>
        <taxon>Pentapetalae</taxon>
        <taxon>asterids</taxon>
        <taxon>lamiids</taxon>
        <taxon>Boraginales</taxon>
        <taxon>Boraginaceae</taxon>
        <taxon>Boraginoideae</taxon>
        <taxon>Lithospermeae</taxon>
        <taxon>Lithospermum</taxon>
    </lineage>
</organism>